<keyword evidence="2" id="KW-1185">Reference proteome</keyword>
<gene>
    <name evidence="1" type="ORF">BV898_17507</name>
</gene>
<evidence type="ECO:0000313" key="1">
    <source>
        <dbReference type="EMBL" id="OWA53072.1"/>
    </source>
</evidence>
<accession>A0A9X6NFN6</accession>
<dbReference type="AlphaFoldDB" id="A0A9X6NFN6"/>
<organism evidence="1 2">
    <name type="scientific">Hypsibius exemplaris</name>
    <name type="common">Freshwater tardigrade</name>
    <dbReference type="NCBI Taxonomy" id="2072580"/>
    <lineage>
        <taxon>Eukaryota</taxon>
        <taxon>Metazoa</taxon>
        <taxon>Ecdysozoa</taxon>
        <taxon>Tardigrada</taxon>
        <taxon>Eutardigrada</taxon>
        <taxon>Parachela</taxon>
        <taxon>Hypsibioidea</taxon>
        <taxon>Hypsibiidae</taxon>
        <taxon>Hypsibius</taxon>
    </lineage>
</organism>
<dbReference type="Proteomes" id="UP000192578">
    <property type="component" value="Unassembled WGS sequence"/>
</dbReference>
<name>A0A9X6NFN6_HYPEX</name>
<evidence type="ECO:0000313" key="2">
    <source>
        <dbReference type="Proteomes" id="UP000192578"/>
    </source>
</evidence>
<reference evidence="2" key="1">
    <citation type="submission" date="2017-01" db="EMBL/GenBank/DDBJ databases">
        <title>Comparative genomics of anhydrobiosis in the tardigrade Hypsibius dujardini.</title>
        <authorList>
            <person name="Yoshida Y."/>
            <person name="Koutsovoulos G."/>
            <person name="Laetsch D."/>
            <person name="Stevens L."/>
            <person name="Kumar S."/>
            <person name="Horikawa D."/>
            <person name="Ishino K."/>
            <person name="Komine S."/>
            <person name="Tomita M."/>
            <person name="Blaxter M."/>
            <person name="Arakawa K."/>
        </authorList>
    </citation>
    <scope>NUCLEOTIDE SEQUENCE [LARGE SCALE GENOMIC DNA]</scope>
    <source>
        <strain evidence="2">Z151</strain>
    </source>
</reference>
<protein>
    <submittedName>
        <fullName evidence="1">Uncharacterized protein</fullName>
    </submittedName>
</protein>
<comment type="caution">
    <text evidence="1">The sequence shown here is derived from an EMBL/GenBank/DDBJ whole genome shotgun (WGS) entry which is preliminary data.</text>
</comment>
<proteinExistence type="predicted"/>
<sequence length="80" mass="8584">MMVALVFVAPEDTVESWEILPASLVAPFLGLKAYAARFGAAEPISGADAAWHNLTIFYAARRGIAASALRRAAWHAVFPL</sequence>
<dbReference type="EMBL" id="MTYJ01000301">
    <property type="protein sequence ID" value="OWA53072.1"/>
    <property type="molecule type" value="Genomic_DNA"/>
</dbReference>